<reference evidence="2 3" key="1">
    <citation type="submission" date="2021-08" db="EMBL/GenBank/DDBJ databases">
        <title>Streptomyces sp. PTM05 isolated from lichen.</title>
        <authorList>
            <person name="Somphong A."/>
            <person name="Phongsopitanun W."/>
            <person name="Tanasupawat S."/>
        </authorList>
    </citation>
    <scope>NUCLEOTIDE SEQUENCE [LARGE SCALE GENOMIC DNA]</scope>
    <source>
        <strain evidence="2 3">Ptm05</strain>
    </source>
</reference>
<dbReference type="PANTHER" id="PTHR30137:SF18">
    <property type="entry name" value="CONSERVED PROTEIN"/>
    <property type="match status" value="1"/>
</dbReference>
<evidence type="ECO:0000313" key="2">
    <source>
        <dbReference type="EMBL" id="MBY8886849.1"/>
    </source>
</evidence>
<proteinExistence type="predicted"/>
<evidence type="ECO:0000259" key="1">
    <source>
        <dbReference type="Pfam" id="PF00296"/>
    </source>
</evidence>
<dbReference type="SUPFAM" id="SSF51679">
    <property type="entry name" value="Bacterial luciferase-like"/>
    <property type="match status" value="1"/>
</dbReference>
<dbReference type="Proteomes" id="UP001198565">
    <property type="component" value="Unassembled WGS sequence"/>
</dbReference>
<dbReference type="PANTHER" id="PTHR30137">
    <property type="entry name" value="LUCIFERASE-LIKE MONOOXYGENASE"/>
    <property type="match status" value="1"/>
</dbReference>
<evidence type="ECO:0000313" key="3">
    <source>
        <dbReference type="Proteomes" id="UP001198565"/>
    </source>
</evidence>
<accession>A0ABS7QVZ8</accession>
<dbReference type="InterPro" id="IPR019922">
    <property type="entry name" value="Lucif-like_OxRdatse_MSMEG_4141"/>
</dbReference>
<name>A0ABS7QVZ8_9ACTN</name>
<dbReference type="EMBL" id="JAINVZ010000012">
    <property type="protein sequence ID" value="MBY8886849.1"/>
    <property type="molecule type" value="Genomic_DNA"/>
</dbReference>
<feature type="domain" description="Luciferase-like" evidence="1">
    <location>
        <begin position="7"/>
        <end position="124"/>
    </location>
</feature>
<comment type="caution">
    <text evidence="2">The sequence shown here is derived from an EMBL/GenBank/DDBJ whole genome shotgun (WGS) entry which is preliminary data.</text>
</comment>
<gene>
    <name evidence="2" type="ORF">K7472_18550</name>
</gene>
<dbReference type="InterPro" id="IPR050766">
    <property type="entry name" value="Bact_Lucif_Oxidored"/>
</dbReference>
<protein>
    <submittedName>
        <fullName evidence="2">LLM class F420-dependent oxidoreductase</fullName>
    </submittedName>
</protein>
<organism evidence="2 3">
    <name type="scientific">Streptantibioticus parmotrematis</name>
    <dbReference type="NCBI Taxonomy" id="2873249"/>
    <lineage>
        <taxon>Bacteria</taxon>
        <taxon>Bacillati</taxon>
        <taxon>Actinomycetota</taxon>
        <taxon>Actinomycetes</taxon>
        <taxon>Kitasatosporales</taxon>
        <taxon>Streptomycetaceae</taxon>
        <taxon>Streptantibioticus</taxon>
    </lineage>
</organism>
<dbReference type="InterPro" id="IPR011251">
    <property type="entry name" value="Luciferase-like_dom"/>
</dbReference>
<dbReference type="RefSeq" id="WP_222979470.1">
    <property type="nucleotide sequence ID" value="NZ_JAINVZ010000012.1"/>
</dbReference>
<dbReference type="InterPro" id="IPR036661">
    <property type="entry name" value="Luciferase-like_sf"/>
</dbReference>
<sequence>MGIGRYGIWSPVLRTEGDTPDTKVAEVTEGVRDLERLGYDAVWVGGSSSVGDAAALVEVTSTLTVATGILSIWQHDARSVAAAHAALSAKYPGRFLLGLGVSHAPLAGDAYRKPYSAMVRYLDELDAAGVPANERVLAALGPKMLKLASDRAAGAHPYLVTPEHTAKARAALGPDALLAPEVKVVLDGDPVRARAAARAHLGYYLPLPNYTANLERLGFTARDFEDGGSDALVDALFAWGGPQAVRERTDAFFDAGAGHLALQVIPAADADPAALPREGWRELAEVLGLPGAS</sequence>
<dbReference type="NCBIfam" id="TIGR03620">
    <property type="entry name" value="F420_MSMEG_4141"/>
    <property type="match status" value="1"/>
</dbReference>
<dbReference type="Pfam" id="PF00296">
    <property type="entry name" value="Bac_luciferase"/>
    <property type="match status" value="1"/>
</dbReference>
<dbReference type="Gene3D" id="3.20.20.30">
    <property type="entry name" value="Luciferase-like domain"/>
    <property type="match status" value="2"/>
</dbReference>
<keyword evidence="3" id="KW-1185">Reference proteome</keyword>